<dbReference type="InterPro" id="IPR008979">
    <property type="entry name" value="Galactose-bd-like_sf"/>
</dbReference>
<dbReference type="InterPro" id="IPR006311">
    <property type="entry name" value="TAT_signal"/>
</dbReference>
<evidence type="ECO:0000256" key="1">
    <source>
        <dbReference type="SAM" id="MobiDB-lite"/>
    </source>
</evidence>
<organism evidence="3 4">
    <name type="scientific">Isoptericola jiangsuensis</name>
    <dbReference type="NCBI Taxonomy" id="548579"/>
    <lineage>
        <taxon>Bacteria</taxon>
        <taxon>Bacillati</taxon>
        <taxon>Actinomycetota</taxon>
        <taxon>Actinomycetes</taxon>
        <taxon>Micrococcales</taxon>
        <taxon>Promicromonosporaceae</taxon>
        <taxon>Isoptericola</taxon>
    </lineage>
</organism>
<dbReference type="Gene3D" id="2.60.120.260">
    <property type="entry name" value="Galactose-binding domain-like"/>
    <property type="match status" value="1"/>
</dbReference>
<keyword evidence="4" id="KW-1185">Reference proteome</keyword>
<name>A0A2A9F158_9MICO</name>
<dbReference type="Pfam" id="PF09362">
    <property type="entry name" value="DUF1996"/>
    <property type="match status" value="1"/>
</dbReference>
<reference evidence="3 4" key="1">
    <citation type="submission" date="2017-10" db="EMBL/GenBank/DDBJ databases">
        <title>Sequencing the genomes of 1000 actinobacteria strains.</title>
        <authorList>
            <person name="Klenk H.-P."/>
        </authorList>
    </citation>
    <scope>NUCLEOTIDE SEQUENCE [LARGE SCALE GENOMIC DNA]</scope>
    <source>
        <strain evidence="3 4">DSM 21863</strain>
    </source>
</reference>
<dbReference type="InterPro" id="IPR018535">
    <property type="entry name" value="DUF1996"/>
</dbReference>
<comment type="caution">
    <text evidence="3">The sequence shown here is derived from an EMBL/GenBank/DDBJ whole genome shotgun (WGS) entry which is preliminary data.</text>
</comment>
<dbReference type="Proteomes" id="UP000224130">
    <property type="component" value="Unassembled WGS sequence"/>
</dbReference>
<dbReference type="PROSITE" id="PS50022">
    <property type="entry name" value="FA58C_3"/>
    <property type="match status" value="1"/>
</dbReference>
<dbReference type="EMBL" id="PDJJ01000001">
    <property type="protein sequence ID" value="PFG44536.1"/>
    <property type="molecule type" value="Genomic_DNA"/>
</dbReference>
<dbReference type="PANTHER" id="PTHR43662">
    <property type="match status" value="1"/>
</dbReference>
<proteinExistence type="predicted"/>
<feature type="region of interest" description="Disordered" evidence="1">
    <location>
        <begin position="1"/>
        <end position="32"/>
    </location>
</feature>
<sequence>MLRTTGTTPGTDPGSTPASTSRTTSRTTAVTAPVARRRALAAGAVGALALVATGLPGGAGAADSALISRGAAAAASSTEAGFAGARFAVDGDQGTRWASAQDDADAWLRIDLGAPATLDEVVVRWEAAYASAYEIQVSDDGSTWTTVADVTDGDGGVDTLDVDAAGRYVQLQGVQRGTGYGYSLWELEVYGTGGAPHDGDDLPVFDDEVTHHEFQANCTVEHLGYDDPIVFPGQPGASHLHSFMGNTSTDAFTTIESLFANPETSCTNPNDLSAYWFPTIQNGDDPVVAPYLETIYYKAGIDDYRSVQPFPAGLRLIAGDMMATPESFASAPGAVEGWECGDLTQQWSIPEHCAEGSDLNIRYQAPSCWNGVDLDSPNHKAHMAYPVNGECPLTHPVPVPMLELKIGWPVSGDMSQVHLVSGSDQSWHYDFMNGWDPAILDALVTHCINGGLQCNPQGYDQYKPHRGAALTADFELP</sequence>
<evidence type="ECO:0000313" key="4">
    <source>
        <dbReference type="Proteomes" id="UP000224130"/>
    </source>
</evidence>
<feature type="domain" description="F5/8 type C" evidence="2">
    <location>
        <begin position="53"/>
        <end position="192"/>
    </location>
</feature>
<dbReference type="PROSITE" id="PS51318">
    <property type="entry name" value="TAT"/>
    <property type="match status" value="1"/>
</dbReference>
<protein>
    <submittedName>
        <fullName evidence="3">F5/8 type C domain-containing protein</fullName>
    </submittedName>
</protein>
<dbReference type="PANTHER" id="PTHR43662:SF3">
    <property type="entry name" value="DOMAIN PROTEIN, PUTATIVE (AFU_ORTHOLOGUE AFUA_6G11970)-RELATED"/>
    <property type="match status" value="1"/>
</dbReference>
<dbReference type="SUPFAM" id="SSF49785">
    <property type="entry name" value="Galactose-binding domain-like"/>
    <property type="match status" value="1"/>
</dbReference>
<accession>A0A2A9F158</accession>
<gene>
    <name evidence="3" type="ORF">ATJ88_3263</name>
</gene>
<dbReference type="AlphaFoldDB" id="A0A2A9F158"/>
<evidence type="ECO:0000259" key="2">
    <source>
        <dbReference type="PROSITE" id="PS50022"/>
    </source>
</evidence>
<dbReference type="OrthoDB" id="264773at2"/>
<dbReference type="RefSeq" id="WP_098464723.1">
    <property type="nucleotide sequence ID" value="NZ_PDJJ01000001.1"/>
</dbReference>
<evidence type="ECO:0000313" key="3">
    <source>
        <dbReference type="EMBL" id="PFG44536.1"/>
    </source>
</evidence>
<dbReference type="Pfam" id="PF00754">
    <property type="entry name" value="F5_F8_type_C"/>
    <property type="match status" value="1"/>
</dbReference>
<dbReference type="InterPro" id="IPR000421">
    <property type="entry name" value="FA58C"/>
</dbReference>